<comment type="caution">
    <text evidence="1">The sequence shown here is derived from an EMBL/GenBank/DDBJ whole genome shotgun (WGS) entry which is preliminary data.</text>
</comment>
<dbReference type="Proteomes" id="UP000821865">
    <property type="component" value="Chromosome 7"/>
</dbReference>
<keyword evidence="2" id="KW-1185">Reference proteome</keyword>
<gene>
    <name evidence="1" type="ORF">HPB49_012852</name>
</gene>
<accession>A0ACB8CF77</accession>
<name>A0ACB8CF77_DERSI</name>
<dbReference type="EMBL" id="CM023476">
    <property type="protein sequence ID" value="KAH7941379.1"/>
    <property type="molecule type" value="Genomic_DNA"/>
</dbReference>
<organism evidence="1 2">
    <name type="scientific">Dermacentor silvarum</name>
    <name type="common">Tick</name>
    <dbReference type="NCBI Taxonomy" id="543639"/>
    <lineage>
        <taxon>Eukaryota</taxon>
        <taxon>Metazoa</taxon>
        <taxon>Ecdysozoa</taxon>
        <taxon>Arthropoda</taxon>
        <taxon>Chelicerata</taxon>
        <taxon>Arachnida</taxon>
        <taxon>Acari</taxon>
        <taxon>Parasitiformes</taxon>
        <taxon>Ixodida</taxon>
        <taxon>Ixodoidea</taxon>
        <taxon>Ixodidae</taxon>
        <taxon>Rhipicephalinae</taxon>
        <taxon>Dermacentor</taxon>
    </lineage>
</organism>
<proteinExistence type="predicted"/>
<evidence type="ECO:0000313" key="2">
    <source>
        <dbReference type="Proteomes" id="UP000821865"/>
    </source>
</evidence>
<evidence type="ECO:0000313" key="1">
    <source>
        <dbReference type="EMBL" id="KAH7941379.1"/>
    </source>
</evidence>
<reference evidence="1" key="1">
    <citation type="submission" date="2020-05" db="EMBL/GenBank/DDBJ databases">
        <title>Large-scale comparative analyses of tick genomes elucidate their genetic diversity and vector capacities.</title>
        <authorList>
            <person name="Jia N."/>
            <person name="Wang J."/>
            <person name="Shi W."/>
            <person name="Du L."/>
            <person name="Sun Y."/>
            <person name="Zhan W."/>
            <person name="Jiang J."/>
            <person name="Wang Q."/>
            <person name="Zhang B."/>
            <person name="Ji P."/>
            <person name="Sakyi L.B."/>
            <person name="Cui X."/>
            <person name="Yuan T."/>
            <person name="Jiang B."/>
            <person name="Yang W."/>
            <person name="Lam T.T.-Y."/>
            <person name="Chang Q."/>
            <person name="Ding S."/>
            <person name="Wang X."/>
            <person name="Zhu J."/>
            <person name="Ruan X."/>
            <person name="Zhao L."/>
            <person name="Wei J."/>
            <person name="Que T."/>
            <person name="Du C."/>
            <person name="Cheng J."/>
            <person name="Dai P."/>
            <person name="Han X."/>
            <person name="Huang E."/>
            <person name="Gao Y."/>
            <person name="Liu J."/>
            <person name="Shao H."/>
            <person name="Ye R."/>
            <person name="Li L."/>
            <person name="Wei W."/>
            <person name="Wang X."/>
            <person name="Wang C."/>
            <person name="Yang T."/>
            <person name="Huo Q."/>
            <person name="Li W."/>
            <person name="Guo W."/>
            <person name="Chen H."/>
            <person name="Zhou L."/>
            <person name="Ni X."/>
            <person name="Tian J."/>
            <person name="Zhou Y."/>
            <person name="Sheng Y."/>
            <person name="Liu T."/>
            <person name="Pan Y."/>
            <person name="Xia L."/>
            <person name="Li J."/>
            <person name="Zhao F."/>
            <person name="Cao W."/>
        </authorList>
    </citation>
    <scope>NUCLEOTIDE SEQUENCE</scope>
    <source>
        <strain evidence="1">Dsil-2018</strain>
    </source>
</reference>
<protein>
    <submittedName>
        <fullName evidence="1">Uncharacterized protein</fullName>
    </submittedName>
</protein>
<sequence>MAEQMREFHAVTGFPQAMGALDGCHFPISPPKKAAVDYYNYKGWYAFFYVAFICGSSTRPGQNIK</sequence>